<sequence>MHISQSRPPTASTLTAISPHSPTAAERIRTIPIYLLILSANVDCLTRASNQLHSVHSLVPCHWPWSSSPSIVTEKREETKILLQGKTGTTYSNHVACEPAYLRRMSVCAEAAGMRCCFLPRGTLGGGEGRRGARKKINIAPRCSPSQEKNRNWNPKSKNDAG</sequence>
<proteinExistence type="predicted"/>
<evidence type="ECO:0000256" key="1">
    <source>
        <dbReference type="SAM" id="MobiDB-lite"/>
    </source>
</evidence>
<dbReference type="EMBL" id="KZ825475">
    <property type="protein sequence ID" value="PYI34612.1"/>
    <property type="molecule type" value="Genomic_DNA"/>
</dbReference>
<name>A0A2V5IH84_9EURO</name>
<keyword evidence="3" id="KW-1185">Reference proteome</keyword>
<evidence type="ECO:0000313" key="2">
    <source>
        <dbReference type="EMBL" id="PYI34612.1"/>
    </source>
</evidence>
<feature type="region of interest" description="Disordered" evidence="1">
    <location>
        <begin position="127"/>
        <end position="162"/>
    </location>
</feature>
<feature type="compositionally biased region" description="Polar residues" evidence="1">
    <location>
        <begin position="144"/>
        <end position="156"/>
    </location>
</feature>
<accession>A0A2V5IH84</accession>
<reference evidence="2 3" key="1">
    <citation type="submission" date="2018-02" db="EMBL/GenBank/DDBJ databases">
        <title>The genomes of Aspergillus section Nigri reveals drivers in fungal speciation.</title>
        <authorList>
            <consortium name="DOE Joint Genome Institute"/>
            <person name="Vesth T.C."/>
            <person name="Nybo J."/>
            <person name="Theobald S."/>
            <person name="Brandl J."/>
            <person name="Frisvad J.C."/>
            <person name="Nielsen K.F."/>
            <person name="Lyhne E.K."/>
            <person name="Kogle M.E."/>
            <person name="Kuo A."/>
            <person name="Riley R."/>
            <person name="Clum A."/>
            <person name="Nolan M."/>
            <person name="Lipzen A."/>
            <person name="Salamov A."/>
            <person name="Henrissat B."/>
            <person name="Wiebenga A."/>
            <person name="De vries R.P."/>
            <person name="Grigoriev I.V."/>
            <person name="Mortensen U.H."/>
            <person name="Andersen M.R."/>
            <person name="Baker S.E."/>
        </authorList>
    </citation>
    <scope>NUCLEOTIDE SEQUENCE [LARGE SCALE GENOMIC DNA]</scope>
    <source>
        <strain evidence="2 3">CBS 114.80</strain>
    </source>
</reference>
<protein>
    <submittedName>
        <fullName evidence="2">Uncharacterized protein</fullName>
    </submittedName>
</protein>
<dbReference type="Proteomes" id="UP000248817">
    <property type="component" value="Unassembled WGS sequence"/>
</dbReference>
<gene>
    <name evidence="2" type="ORF">BP00DRAFT_57166</name>
</gene>
<evidence type="ECO:0000313" key="3">
    <source>
        <dbReference type="Proteomes" id="UP000248817"/>
    </source>
</evidence>
<organism evidence="2 3">
    <name type="scientific">Aspergillus indologenus CBS 114.80</name>
    <dbReference type="NCBI Taxonomy" id="1450541"/>
    <lineage>
        <taxon>Eukaryota</taxon>
        <taxon>Fungi</taxon>
        <taxon>Dikarya</taxon>
        <taxon>Ascomycota</taxon>
        <taxon>Pezizomycotina</taxon>
        <taxon>Eurotiomycetes</taxon>
        <taxon>Eurotiomycetidae</taxon>
        <taxon>Eurotiales</taxon>
        <taxon>Aspergillaceae</taxon>
        <taxon>Aspergillus</taxon>
        <taxon>Aspergillus subgen. Circumdati</taxon>
    </lineage>
</organism>
<dbReference type="AlphaFoldDB" id="A0A2V5IH84"/>